<dbReference type="SUPFAM" id="SSF56112">
    <property type="entry name" value="Protein kinase-like (PK-like)"/>
    <property type="match status" value="1"/>
</dbReference>
<evidence type="ECO:0000256" key="1">
    <source>
        <dbReference type="SAM" id="Phobius"/>
    </source>
</evidence>
<keyword evidence="4" id="KW-1185">Reference proteome</keyword>
<dbReference type="PANTHER" id="PTHR46448:SF4">
    <property type="entry name" value="EXTRACELLULAR TYROSINE-PROTEIN KINASE PKDCC-LIKE"/>
    <property type="match status" value="1"/>
</dbReference>
<keyword evidence="1" id="KW-0472">Membrane</keyword>
<feature type="transmembrane region" description="Helical" evidence="1">
    <location>
        <begin position="21"/>
        <end position="38"/>
    </location>
</feature>
<dbReference type="PANTHER" id="PTHR46448">
    <property type="entry name" value="PROTEIN KINASE DOMAIN-CONTAINING PROTEIN"/>
    <property type="match status" value="1"/>
</dbReference>
<dbReference type="EMBL" id="JAFNEN010000123">
    <property type="protein sequence ID" value="KAG8193392.1"/>
    <property type="molecule type" value="Genomic_DNA"/>
</dbReference>
<accession>A0AAV6V9T5</accession>
<dbReference type="Proteomes" id="UP000827092">
    <property type="component" value="Unassembled WGS sequence"/>
</dbReference>
<dbReference type="GO" id="GO:0001501">
    <property type="term" value="P:skeletal system development"/>
    <property type="evidence" value="ECO:0007669"/>
    <property type="project" value="TreeGrafter"/>
</dbReference>
<comment type="caution">
    <text evidence="3">The sequence shown here is derived from an EMBL/GenBank/DDBJ whole genome shotgun (WGS) entry which is preliminary data.</text>
</comment>
<dbReference type="InterPro" id="IPR042983">
    <property type="entry name" value="PKDCC"/>
</dbReference>
<evidence type="ECO:0000259" key="2">
    <source>
        <dbReference type="PROSITE" id="PS50011"/>
    </source>
</evidence>
<gene>
    <name evidence="3" type="ORF">JTE90_012194</name>
</gene>
<feature type="domain" description="Protein kinase" evidence="2">
    <location>
        <begin position="106"/>
        <end position="462"/>
    </location>
</feature>
<keyword evidence="1" id="KW-1133">Transmembrane helix</keyword>
<protein>
    <recommendedName>
        <fullName evidence="2">Protein kinase domain-containing protein</fullName>
    </recommendedName>
</protein>
<evidence type="ECO:0000313" key="4">
    <source>
        <dbReference type="Proteomes" id="UP000827092"/>
    </source>
</evidence>
<sequence>MRRVSSRKPITSSRCETLLKIFFGCFIFSNILCFYYLFDRYQQPECVRLGACRPNNNERITPREKWGQTIYFNVLFEHFRQDGDEWRLISSQNNLRDLNCSALRNFEKVRFVAAGYTKSTFKVKLDNKTISLKTVNIEGHDITSCLKEHGRFLYDCYLIAASKLLKEISILRSISHTNIVKILGYCVPVQPDIADPRHTITIFEEYGEPIEVIKLLQLSWEDRLRISLGLSRLLKHLSSFNEPIALNDFRRQQFIVIDGEPKLIDVDDVGLQEQRCSSSPCCSPYDTSNSSKCIPCINNLCRGYNEKLNIIRTGRHFIKHILPHGAPHELTVTAKKIARAFQIGSWNANNIWVQMEYLYRAFRDGLYRAKSDIHYVSGYKEYKKKSVSSNFDYRCQLTVSGYGCMTSVIDAEEAAEICWMDAKCKAFVMTNVTTWTGRRIAEFKSGFGNLLHNNYTTLYLKL</sequence>
<organism evidence="3 4">
    <name type="scientific">Oedothorax gibbosus</name>
    <dbReference type="NCBI Taxonomy" id="931172"/>
    <lineage>
        <taxon>Eukaryota</taxon>
        <taxon>Metazoa</taxon>
        <taxon>Ecdysozoa</taxon>
        <taxon>Arthropoda</taxon>
        <taxon>Chelicerata</taxon>
        <taxon>Arachnida</taxon>
        <taxon>Araneae</taxon>
        <taxon>Araneomorphae</taxon>
        <taxon>Entelegynae</taxon>
        <taxon>Araneoidea</taxon>
        <taxon>Linyphiidae</taxon>
        <taxon>Erigoninae</taxon>
        <taxon>Oedothorax</taxon>
    </lineage>
</organism>
<proteinExistence type="predicted"/>
<dbReference type="Gene3D" id="1.10.510.10">
    <property type="entry name" value="Transferase(Phosphotransferase) domain 1"/>
    <property type="match status" value="1"/>
</dbReference>
<dbReference type="GO" id="GO:0005576">
    <property type="term" value="C:extracellular region"/>
    <property type="evidence" value="ECO:0007669"/>
    <property type="project" value="TreeGrafter"/>
</dbReference>
<dbReference type="GO" id="GO:0004715">
    <property type="term" value="F:non-membrane spanning protein tyrosine kinase activity"/>
    <property type="evidence" value="ECO:0007669"/>
    <property type="project" value="InterPro"/>
</dbReference>
<dbReference type="InterPro" id="IPR011009">
    <property type="entry name" value="Kinase-like_dom_sf"/>
</dbReference>
<dbReference type="GO" id="GO:0005524">
    <property type="term" value="F:ATP binding"/>
    <property type="evidence" value="ECO:0007669"/>
    <property type="project" value="InterPro"/>
</dbReference>
<keyword evidence="1" id="KW-0812">Transmembrane</keyword>
<dbReference type="InterPro" id="IPR000719">
    <property type="entry name" value="Prot_kinase_dom"/>
</dbReference>
<name>A0AAV6V9T5_9ARAC</name>
<dbReference type="AlphaFoldDB" id="A0AAV6V9T5"/>
<dbReference type="PROSITE" id="PS50011">
    <property type="entry name" value="PROTEIN_KINASE_DOM"/>
    <property type="match status" value="1"/>
</dbReference>
<reference evidence="3 4" key="1">
    <citation type="journal article" date="2022" name="Nat. Ecol. Evol.">
        <title>A masculinizing supergene underlies an exaggerated male reproductive morph in a spider.</title>
        <authorList>
            <person name="Hendrickx F."/>
            <person name="De Corte Z."/>
            <person name="Sonet G."/>
            <person name="Van Belleghem S.M."/>
            <person name="Kostlbacher S."/>
            <person name="Vangestel C."/>
        </authorList>
    </citation>
    <scope>NUCLEOTIDE SEQUENCE [LARGE SCALE GENOMIC DNA]</scope>
    <source>
        <strain evidence="3">W744_W776</strain>
    </source>
</reference>
<evidence type="ECO:0000313" key="3">
    <source>
        <dbReference type="EMBL" id="KAG8193392.1"/>
    </source>
</evidence>